<dbReference type="InterPro" id="IPR023631">
    <property type="entry name" value="Amidase_dom"/>
</dbReference>
<evidence type="ECO:0000313" key="3">
    <source>
        <dbReference type="Proteomes" id="UP000683000"/>
    </source>
</evidence>
<feature type="domain" description="Amidase" evidence="1">
    <location>
        <begin position="31"/>
        <end position="514"/>
    </location>
</feature>
<dbReference type="InterPro" id="IPR036928">
    <property type="entry name" value="AS_sf"/>
</dbReference>
<dbReference type="SUPFAM" id="SSF75304">
    <property type="entry name" value="Amidase signature (AS) enzymes"/>
    <property type="match status" value="1"/>
</dbReference>
<organism evidence="2 3">
    <name type="scientific">Boletus reticuloceps</name>
    <dbReference type="NCBI Taxonomy" id="495285"/>
    <lineage>
        <taxon>Eukaryota</taxon>
        <taxon>Fungi</taxon>
        <taxon>Dikarya</taxon>
        <taxon>Basidiomycota</taxon>
        <taxon>Agaricomycotina</taxon>
        <taxon>Agaricomycetes</taxon>
        <taxon>Agaricomycetidae</taxon>
        <taxon>Boletales</taxon>
        <taxon>Boletineae</taxon>
        <taxon>Boletaceae</taxon>
        <taxon>Boletoideae</taxon>
        <taxon>Boletus</taxon>
    </lineage>
</organism>
<dbReference type="Gene3D" id="3.90.1300.10">
    <property type="entry name" value="Amidase signature (AS) domain"/>
    <property type="match status" value="1"/>
</dbReference>
<evidence type="ECO:0000313" key="2">
    <source>
        <dbReference type="EMBL" id="KAG6380208.1"/>
    </source>
</evidence>
<dbReference type="Proteomes" id="UP000683000">
    <property type="component" value="Unassembled WGS sequence"/>
</dbReference>
<sequence>MTIIVLPDLYEATISDIQDGLENGHFKSTHLVKAYLARIEEVNLKGAALHAVSEINATALRRAEDLDTERSERGSRGPLHGIPILIKDNIATAHEIGTTAGSFALEGSVVPRDAFVISKLREAGAILLGKASMAEWASFRGESVPNGFSARGGQTTAPYYPNLDPSASSSGSAVASAIGLAAATLGSETTGSIVLPASRNNIVGFKPTLGLVSRSGVIPISPHQDTVGPLARCVADAALLLSVIIGNDPNGACDIGLPPPQEWPDYTRALNAGALRGKRLGVPRALFQDHPVINDAFQKSLDIFRDLGAHVIDPVDFPSAHELKQSKAEDIVLTVDFKPALNKYLAELVEVPTGVRSLADVIKFNLAHADCRITLTVLYGSVPRMLKFFARLLASEASQIDETYYAALAENWELGRTRGIDAVLQAHQLDALILPTDSARIVQCFLWFIHALALLGYATKPTGVSGYPIISVPLGHYPQHVQPIPLIPAPLHSSAPNMPFGIAFIGTAYSEYKLIGLAYAFEQATKARLRTRAYPSATPVTQLKDVISQ</sequence>
<accession>A0A8I3AEB6</accession>
<dbReference type="Pfam" id="PF01425">
    <property type="entry name" value="Amidase"/>
    <property type="match status" value="1"/>
</dbReference>
<dbReference type="AlphaFoldDB" id="A0A8I3AEB6"/>
<keyword evidence="3" id="KW-1185">Reference proteome</keyword>
<dbReference type="PANTHER" id="PTHR42678">
    <property type="entry name" value="AMIDASE"/>
    <property type="match status" value="1"/>
</dbReference>
<evidence type="ECO:0000259" key="1">
    <source>
        <dbReference type="Pfam" id="PF01425"/>
    </source>
</evidence>
<gene>
    <name evidence="2" type="ORF">JVT61DRAFT_8299</name>
</gene>
<dbReference type="PANTHER" id="PTHR42678:SF34">
    <property type="entry name" value="OS04G0183300 PROTEIN"/>
    <property type="match status" value="1"/>
</dbReference>
<dbReference type="EMBL" id="JAGFBS010000003">
    <property type="protein sequence ID" value="KAG6380208.1"/>
    <property type="molecule type" value="Genomic_DNA"/>
</dbReference>
<dbReference type="OrthoDB" id="566138at2759"/>
<protein>
    <submittedName>
        <fullName evidence="2">Amidase signature domain-containing protein</fullName>
    </submittedName>
</protein>
<comment type="caution">
    <text evidence="2">The sequence shown here is derived from an EMBL/GenBank/DDBJ whole genome shotgun (WGS) entry which is preliminary data.</text>
</comment>
<name>A0A8I3AEB6_9AGAM</name>
<proteinExistence type="predicted"/>
<reference evidence="2" key="1">
    <citation type="submission" date="2021-03" db="EMBL/GenBank/DDBJ databases">
        <title>Evolutionary innovations through gain and loss of genes in the ectomycorrhizal Boletales.</title>
        <authorList>
            <person name="Wu G."/>
            <person name="Miyauchi S."/>
            <person name="Morin E."/>
            <person name="Yang Z.-L."/>
            <person name="Xu J."/>
            <person name="Martin F.M."/>
        </authorList>
    </citation>
    <scope>NUCLEOTIDE SEQUENCE</scope>
    <source>
        <strain evidence="2">BR01</strain>
    </source>
</reference>